<accession>A0A7J5YBD1</accession>
<organism evidence="2 3">
    <name type="scientific">Dissostichus mawsoni</name>
    <name type="common">Antarctic cod</name>
    <dbReference type="NCBI Taxonomy" id="36200"/>
    <lineage>
        <taxon>Eukaryota</taxon>
        <taxon>Metazoa</taxon>
        <taxon>Chordata</taxon>
        <taxon>Craniata</taxon>
        <taxon>Vertebrata</taxon>
        <taxon>Euteleostomi</taxon>
        <taxon>Actinopterygii</taxon>
        <taxon>Neopterygii</taxon>
        <taxon>Teleostei</taxon>
        <taxon>Neoteleostei</taxon>
        <taxon>Acanthomorphata</taxon>
        <taxon>Eupercaria</taxon>
        <taxon>Perciformes</taxon>
        <taxon>Notothenioidei</taxon>
        <taxon>Nototheniidae</taxon>
        <taxon>Dissostichus</taxon>
    </lineage>
</organism>
<feature type="non-terminal residue" evidence="2">
    <location>
        <position position="842"/>
    </location>
</feature>
<proteinExistence type="predicted"/>
<reference evidence="2 3" key="1">
    <citation type="submission" date="2020-03" db="EMBL/GenBank/DDBJ databases">
        <title>Dissostichus mawsoni Genome sequencing and assembly.</title>
        <authorList>
            <person name="Park H."/>
        </authorList>
    </citation>
    <scope>NUCLEOTIDE SEQUENCE [LARGE SCALE GENOMIC DNA]</scope>
    <source>
        <strain evidence="2">DM0001</strain>
        <tissue evidence="2">Muscle</tissue>
    </source>
</reference>
<dbReference type="Proteomes" id="UP000518266">
    <property type="component" value="Unassembled WGS sequence"/>
</dbReference>
<protein>
    <submittedName>
        <fullName evidence="2">Uncharacterized protein</fullName>
    </submittedName>
</protein>
<evidence type="ECO:0000256" key="1">
    <source>
        <dbReference type="SAM" id="SignalP"/>
    </source>
</evidence>
<feature type="chain" id="PRO_5029672466" evidence="1">
    <location>
        <begin position="34"/>
        <end position="842"/>
    </location>
</feature>
<dbReference type="EMBL" id="JAAKFY010000014">
    <property type="protein sequence ID" value="KAF3846725.1"/>
    <property type="molecule type" value="Genomic_DNA"/>
</dbReference>
<dbReference type="AlphaFoldDB" id="A0A7J5YBD1"/>
<dbReference type="OrthoDB" id="6277657at2759"/>
<evidence type="ECO:0000313" key="2">
    <source>
        <dbReference type="EMBL" id="KAF3846725.1"/>
    </source>
</evidence>
<feature type="signal peptide" evidence="1">
    <location>
        <begin position="1"/>
        <end position="33"/>
    </location>
</feature>
<sequence>AEVGQWRGRTRHHRCFSGLVLLPFFSFVPDAVAISSLASENSPSSIPSNIPVDEGPLRVHQVELVVQASPGLCDGGGVAQHAHGPLHLGQVSSRNHGRGLVVDAHLEASGTPVHKLDGALGFDGGDGRVDIFGHHIPTVQEAAGHVLAVTGVAFHQLVGWLETGVGDVSHRQLLVVGLLCGDNWGVGGQREVDTRVGHQVGLELSQIHIQGTIEAQGGGDGGDDLSNQPVEVGVGGALDVQVPAADVVDGLIVHHKGTVGVLQGGVGGQDGVVGLHHSSGHLGGGVNRKLKLGLLAVVDRETLHQQGGEARAGSSSKGVEDQETLEPCALVHKDGSGDVFSGSSLAEEGVEGVVSSSDGLVTRHLTVRLDAVLQAVELPAGIAHLDSGLADMHRDTLTLWRRDKQDGRPSSGGSESSPQMFSGLVLLPFFSFVPDAVGAHLLIILLQGSHILSGLRELSLLHPLSNVPVDEGPLGVHQVELVVQASPGLCDGGSVAQHAHGPLHLGQVSSRNHGRGLVVDAHLEASGTPVHKLDGALGFDGGDGRVDIFGHHIPTVQEAAGHVLAVAGVAFHHLVGRLETGVGDVSHRKLLVVGLLCGDNWGVGGQREVDTRVGHQVGLELSQIHIQGTIEAQGGGDGGNDLSNQPVEVGVGGALDVQVPAADVVDGLIVHHEGTVGVLQGGVSGQDGVVGLHHSSGHLGGGVNRKLKLGLLAVVDRETLHQQGGEARAGSSSKGVEDQETLEPCALVHKDGSGDVFAGSSLAEEGVEGVVSSSDGLVTWHLTVRLDAVLQAVELPAGIAHLDSGLADMHRDTLTLWRRQTGAEPQRRFFSFLREPTGANVG</sequence>
<comment type="caution">
    <text evidence="2">The sequence shown here is derived from an EMBL/GenBank/DDBJ whole genome shotgun (WGS) entry which is preliminary data.</text>
</comment>
<keyword evidence="1" id="KW-0732">Signal</keyword>
<name>A0A7J5YBD1_DISMA</name>
<gene>
    <name evidence="2" type="ORF">F7725_003803</name>
</gene>
<keyword evidence="3" id="KW-1185">Reference proteome</keyword>
<evidence type="ECO:0000313" key="3">
    <source>
        <dbReference type="Proteomes" id="UP000518266"/>
    </source>
</evidence>